<gene>
    <name evidence="2" type="ORF">ALTATR162_LOCUS4570</name>
</gene>
<dbReference type="GeneID" id="67016252"/>
<accession>A0A8J2HYA6</accession>
<dbReference type="Gene3D" id="3.30.160.60">
    <property type="entry name" value="Classic Zinc Finger"/>
    <property type="match status" value="1"/>
</dbReference>
<keyword evidence="3" id="KW-1185">Reference proteome</keyword>
<evidence type="ECO:0000313" key="3">
    <source>
        <dbReference type="Proteomes" id="UP000676310"/>
    </source>
</evidence>
<dbReference type="RefSeq" id="XP_043168119.1">
    <property type="nucleotide sequence ID" value="XM_043312184.1"/>
</dbReference>
<feature type="region of interest" description="Disordered" evidence="1">
    <location>
        <begin position="212"/>
        <end position="234"/>
    </location>
</feature>
<name>A0A8J2HYA6_9PLEO</name>
<comment type="caution">
    <text evidence="2">The sequence shown here is derived from an EMBL/GenBank/DDBJ whole genome shotgun (WGS) entry which is preliminary data.</text>
</comment>
<dbReference type="Proteomes" id="UP000676310">
    <property type="component" value="Unassembled WGS sequence"/>
</dbReference>
<reference evidence="2" key="1">
    <citation type="submission" date="2021-05" db="EMBL/GenBank/DDBJ databases">
        <authorList>
            <person name="Stam R."/>
        </authorList>
    </citation>
    <scope>NUCLEOTIDE SEQUENCE</scope>
    <source>
        <strain evidence="2">CS162</strain>
    </source>
</reference>
<dbReference type="AlphaFoldDB" id="A0A8J2HYA6"/>
<organism evidence="2 3">
    <name type="scientific">Alternaria atra</name>
    <dbReference type="NCBI Taxonomy" id="119953"/>
    <lineage>
        <taxon>Eukaryota</taxon>
        <taxon>Fungi</taxon>
        <taxon>Dikarya</taxon>
        <taxon>Ascomycota</taxon>
        <taxon>Pezizomycotina</taxon>
        <taxon>Dothideomycetes</taxon>
        <taxon>Pleosporomycetidae</taxon>
        <taxon>Pleosporales</taxon>
        <taxon>Pleosporineae</taxon>
        <taxon>Pleosporaceae</taxon>
        <taxon>Alternaria</taxon>
        <taxon>Alternaria sect. Ulocladioides</taxon>
    </lineage>
</organism>
<dbReference type="EMBL" id="CAJRGZ010000017">
    <property type="protein sequence ID" value="CAG5156776.1"/>
    <property type="molecule type" value="Genomic_DNA"/>
</dbReference>
<proteinExistence type="predicted"/>
<protein>
    <submittedName>
        <fullName evidence="2">Uncharacterized protein</fullName>
    </submittedName>
</protein>
<evidence type="ECO:0000256" key="1">
    <source>
        <dbReference type="SAM" id="MobiDB-lite"/>
    </source>
</evidence>
<evidence type="ECO:0000313" key="2">
    <source>
        <dbReference type="EMBL" id="CAG5156776.1"/>
    </source>
</evidence>
<dbReference type="OrthoDB" id="8922241at2759"/>
<sequence length="505" mass="56538">MLIHFETKRRWNITISTTRHDSVDTKRPGASSCACRNSTFAVEVHNTKNSPAPWYPKDLIEKYWPTADSATAVGCRTFVRKIYRLSIRIHRMDPQRCADATYDEPPPPYKYQRMQELPALSIHELPDQRMLTPELEGDDGIAELGSSVEQTIDYPFNLDPSQTFYPCSSEANERGATANCTVLQQPTSVDVPRLPWSLDTQQHSASAPSLTIDGLSHESSPISPITTDTNGNSPTQSYSDTDLMAGMVSPLGTVSSCDSSWTRSHVVDKDYGCASYTSLPTSLEAIPIESFLETPQQSQAERLHVRRDDFLHPAVTPIFASHESYIPNSHPPVAWNDYLPESHAQQDDSTTILLGDYAYCERLGWRYCGGYGGGAAQDEGAKQAVLTISEPGSSQHASHFDECQPSSHKFIELHDHQDPELYMESRAGDTNYPLEHCTQCDKTFSGRYRKGNLRRHVLAFHNPLAGVIGTACRVCKRAYKRADATRKHEWKKHHVLDAKPKKRAK</sequence>
<feature type="compositionally biased region" description="Polar residues" evidence="1">
    <location>
        <begin position="217"/>
        <end position="234"/>
    </location>
</feature>